<keyword evidence="5 9" id="KW-0547">Nucleotide-binding</keyword>
<dbReference type="InterPro" id="IPR045086">
    <property type="entry name" value="OBG_GTPase"/>
</dbReference>
<evidence type="ECO:0000259" key="12">
    <source>
        <dbReference type="PROSITE" id="PS51881"/>
    </source>
</evidence>
<dbReference type="NCBIfam" id="TIGR02729">
    <property type="entry name" value="Obg_CgtA"/>
    <property type="match status" value="1"/>
</dbReference>
<dbReference type="SUPFAM" id="SSF102741">
    <property type="entry name" value="Obg GTP-binding protein C-terminal domain"/>
    <property type="match status" value="1"/>
</dbReference>
<feature type="binding site" evidence="9">
    <location>
        <begin position="212"/>
        <end position="215"/>
    </location>
    <ligand>
        <name>GTP</name>
        <dbReference type="ChEBI" id="CHEBI:37565"/>
    </ligand>
</feature>
<evidence type="ECO:0000256" key="2">
    <source>
        <dbReference type="ARBA" id="ARBA00007699"/>
    </source>
</evidence>
<feature type="compositionally biased region" description="Acidic residues" evidence="10">
    <location>
        <begin position="499"/>
        <end position="511"/>
    </location>
</feature>
<dbReference type="CDD" id="cd01898">
    <property type="entry name" value="Obg"/>
    <property type="match status" value="1"/>
</dbReference>
<keyword evidence="15" id="KW-1185">Reference proteome</keyword>
<dbReference type="SUPFAM" id="SSF82051">
    <property type="entry name" value="Obg GTP-binding protein N-terminal domain"/>
    <property type="match status" value="1"/>
</dbReference>
<comment type="caution">
    <text evidence="14">The sequence shown here is derived from an EMBL/GenBank/DDBJ whole genome shotgun (WGS) entry which is preliminary data.</text>
</comment>
<comment type="subcellular location">
    <subcellularLocation>
        <location evidence="9">Cytoplasm</location>
    </subcellularLocation>
</comment>
<dbReference type="NCBIfam" id="NF008956">
    <property type="entry name" value="PRK12299.1"/>
    <property type="match status" value="1"/>
</dbReference>
<evidence type="ECO:0000256" key="7">
    <source>
        <dbReference type="ARBA" id="ARBA00022842"/>
    </source>
</evidence>
<protein>
    <recommendedName>
        <fullName evidence="9">GTPase Obg</fullName>
        <ecNumber evidence="9">3.6.5.-</ecNumber>
    </recommendedName>
    <alternativeName>
        <fullName evidence="9">GTP-binding protein Obg</fullName>
    </alternativeName>
</protein>
<dbReference type="InterPro" id="IPR027417">
    <property type="entry name" value="P-loop_NTPase"/>
</dbReference>
<feature type="domain" description="OCT" evidence="12">
    <location>
        <begin position="348"/>
        <end position="426"/>
    </location>
</feature>
<reference evidence="15" key="1">
    <citation type="journal article" date="2019" name="Int. J. Syst. Evol. Microbiol.">
        <title>The Global Catalogue of Microorganisms (GCM) 10K type strain sequencing project: providing services to taxonomists for standard genome sequencing and annotation.</title>
        <authorList>
            <consortium name="The Broad Institute Genomics Platform"/>
            <consortium name="The Broad Institute Genome Sequencing Center for Infectious Disease"/>
            <person name="Wu L."/>
            <person name="Ma J."/>
        </authorList>
    </citation>
    <scope>NUCLEOTIDE SEQUENCE [LARGE SCALE GENOMIC DNA]</scope>
    <source>
        <strain evidence="15">JCM 3367</strain>
    </source>
</reference>
<organism evidence="14 15">
    <name type="scientific">Pilimelia columellifera subsp. columellifera</name>
    <dbReference type="NCBI Taxonomy" id="706583"/>
    <lineage>
        <taxon>Bacteria</taxon>
        <taxon>Bacillati</taxon>
        <taxon>Actinomycetota</taxon>
        <taxon>Actinomycetes</taxon>
        <taxon>Micromonosporales</taxon>
        <taxon>Micromonosporaceae</taxon>
        <taxon>Pilimelia</taxon>
    </lineage>
</organism>
<dbReference type="NCBIfam" id="NF008954">
    <property type="entry name" value="PRK12296.1"/>
    <property type="match status" value="1"/>
</dbReference>
<dbReference type="InterPro" id="IPR014100">
    <property type="entry name" value="GTP-bd_Obg/CgtA"/>
</dbReference>
<dbReference type="PROSITE" id="PS51883">
    <property type="entry name" value="OBG"/>
    <property type="match status" value="1"/>
</dbReference>
<dbReference type="Pfam" id="PF01018">
    <property type="entry name" value="GTP1_OBG"/>
    <property type="match status" value="1"/>
</dbReference>
<name>A0ABP6AZV3_9ACTN</name>
<dbReference type="Gene3D" id="2.70.210.12">
    <property type="entry name" value="GTP1/OBG domain"/>
    <property type="match status" value="1"/>
</dbReference>
<feature type="domain" description="Obg" evidence="13">
    <location>
        <begin position="2"/>
        <end position="159"/>
    </location>
</feature>
<evidence type="ECO:0000256" key="1">
    <source>
        <dbReference type="ARBA" id="ARBA00001946"/>
    </source>
</evidence>
<comment type="similarity">
    <text evidence="2 9">Belongs to the TRAFAC class OBG-HflX-like GTPase superfamily. OBG GTPase family.</text>
</comment>
<feature type="binding site" evidence="9">
    <location>
        <begin position="282"/>
        <end position="285"/>
    </location>
    <ligand>
        <name>GTP</name>
        <dbReference type="ChEBI" id="CHEBI:37565"/>
    </ligand>
</feature>
<feature type="compositionally biased region" description="Low complexity" evidence="10">
    <location>
        <begin position="472"/>
        <end position="498"/>
    </location>
</feature>
<feature type="binding site" evidence="9">
    <location>
        <begin position="311"/>
        <end position="313"/>
    </location>
    <ligand>
        <name>GTP</name>
        <dbReference type="ChEBI" id="CHEBI:37565"/>
    </ligand>
</feature>
<dbReference type="PROSITE" id="PS51881">
    <property type="entry name" value="OCT"/>
    <property type="match status" value="1"/>
</dbReference>
<dbReference type="EC" id="3.6.5.-" evidence="9"/>
<dbReference type="Gene3D" id="3.30.300.350">
    <property type="entry name" value="GTP-binding protein OBG, C-terminal domain"/>
    <property type="match status" value="1"/>
</dbReference>
<evidence type="ECO:0000256" key="6">
    <source>
        <dbReference type="ARBA" id="ARBA00022801"/>
    </source>
</evidence>
<dbReference type="InterPro" id="IPR036726">
    <property type="entry name" value="GTP1_OBG_dom_sf"/>
</dbReference>
<dbReference type="InterPro" id="IPR015349">
    <property type="entry name" value="OCT_dom"/>
</dbReference>
<evidence type="ECO:0000256" key="9">
    <source>
        <dbReference type="HAMAP-Rule" id="MF_01454"/>
    </source>
</evidence>
<proteinExistence type="inferred from homology"/>
<comment type="subunit">
    <text evidence="9">Monomer.</text>
</comment>
<keyword evidence="8 9" id="KW-0342">GTP-binding</keyword>
<feature type="region of interest" description="Disordered" evidence="10">
    <location>
        <begin position="472"/>
        <end position="511"/>
    </location>
</feature>
<dbReference type="NCBIfam" id="NF008955">
    <property type="entry name" value="PRK12297.1"/>
    <property type="match status" value="1"/>
</dbReference>
<dbReference type="HAMAP" id="MF_01454">
    <property type="entry name" value="GTPase_Obg"/>
    <property type="match status" value="1"/>
</dbReference>
<dbReference type="Pfam" id="PF01926">
    <property type="entry name" value="MMR_HSR1"/>
    <property type="match status" value="1"/>
</dbReference>
<dbReference type="PROSITE" id="PS51710">
    <property type="entry name" value="G_OBG"/>
    <property type="match status" value="1"/>
</dbReference>
<evidence type="ECO:0000259" key="11">
    <source>
        <dbReference type="PROSITE" id="PS51710"/>
    </source>
</evidence>
<evidence type="ECO:0000313" key="14">
    <source>
        <dbReference type="EMBL" id="GAA2528804.1"/>
    </source>
</evidence>
<dbReference type="PANTHER" id="PTHR11702">
    <property type="entry name" value="DEVELOPMENTALLY REGULATED GTP-BINDING PROTEIN-RELATED"/>
    <property type="match status" value="1"/>
</dbReference>
<feature type="binding site" evidence="9">
    <location>
        <begin position="166"/>
        <end position="173"/>
    </location>
    <ligand>
        <name>GTP</name>
        <dbReference type="ChEBI" id="CHEBI:37565"/>
    </ligand>
</feature>
<dbReference type="Proteomes" id="UP001499978">
    <property type="component" value="Unassembled WGS sequence"/>
</dbReference>
<dbReference type="InterPro" id="IPR006073">
    <property type="entry name" value="GTP-bd"/>
</dbReference>
<evidence type="ECO:0000313" key="15">
    <source>
        <dbReference type="Proteomes" id="UP001499978"/>
    </source>
</evidence>
<dbReference type="InterPro" id="IPR031167">
    <property type="entry name" value="G_OBG"/>
</dbReference>
<sequence length="511" mass="52799">MATFVDRVVLHLQAGNGGHGCASVHREKFKPLGGPDGGKGGHGGDITFVVDPAVHTLLDFHFHPHVKAENGKGGAGANRDGANGRGLILKVPDGTVVHSADGEVLADLVGIGATFDVARGGRGGRGNAALANSRRKAPGFAELGEPGEQVDVVLELKSVADVGLVGFPSAGKSSLIAVISAAKPKIADYPFTTLVPNLGVVQAGEHTFTVADVPGLIPGAATGKGLGLEFLRHIERCAVLVHVIDMATMDPGRDPLADIDALEAELAEYGGLADRPRLVALNKIDVPDGRDLAEIVRADVEAKGWPVYEISAATREGLQELKYAMAAAVVAHRAANPPPEPTRAIVRPKAVNDTGFLIEADADGGFTVHGEKPRRWVAQTNFDNDEAIGYLADRLARIGVEDALAKAGAVPGCPVRIGGREFDWQPSVYAGVEYVPGSRGGDTRLEESLNRASASQRLAARKARRVRFEDLAAGQSTPGAPAAAAEGVATVGASAAGADDADDAATDPDAL</sequence>
<dbReference type="PANTHER" id="PTHR11702:SF31">
    <property type="entry name" value="MITOCHONDRIAL RIBOSOME-ASSOCIATED GTPASE 2"/>
    <property type="match status" value="1"/>
</dbReference>
<feature type="domain" description="OBG-type G" evidence="11">
    <location>
        <begin position="160"/>
        <end position="330"/>
    </location>
</feature>
<dbReference type="PRINTS" id="PR00326">
    <property type="entry name" value="GTP1OBG"/>
</dbReference>
<feature type="binding site" evidence="9">
    <location>
        <position position="173"/>
    </location>
    <ligand>
        <name>Mg(2+)</name>
        <dbReference type="ChEBI" id="CHEBI:18420"/>
    </ligand>
</feature>
<feature type="binding site" evidence="9">
    <location>
        <position position="193"/>
    </location>
    <ligand>
        <name>Mg(2+)</name>
        <dbReference type="ChEBI" id="CHEBI:18420"/>
    </ligand>
</feature>
<evidence type="ECO:0000256" key="4">
    <source>
        <dbReference type="ARBA" id="ARBA00022723"/>
    </source>
</evidence>
<accession>A0ABP6AZV3</accession>
<dbReference type="SUPFAM" id="SSF52540">
    <property type="entry name" value="P-loop containing nucleoside triphosphate hydrolases"/>
    <property type="match status" value="1"/>
</dbReference>
<comment type="function">
    <text evidence="9">An essential GTPase which binds GTP, GDP and possibly (p)ppGpp with moderate affinity, with high nucleotide exchange rates and a fairly low GTP hydrolysis rate. Plays a role in control of the cell cycle, stress response, ribosome biogenesis and in those bacteria that undergo differentiation, in morphogenesis control.</text>
</comment>
<feature type="binding site" evidence="9">
    <location>
        <begin position="191"/>
        <end position="195"/>
    </location>
    <ligand>
        <name>GTP</name>
        <dbReference type="ChEBI" id="CHEBI:37565"/>
    </ligand>
</feature>
<dbReference type="EMBL" id="BAAARY010000015">
    <property type="protein sequence ID" value="GAA2528804.1"/>
    <property type="molecule type" value="Genomic_DNA"/>
</dbReference>
<keyword evidence="4 9" id="KW-0479">Metal-binding</keyword>
<evidence type="ECO:0000256" key="8">
    <source>
        <dbReference type="ARBA" id="ARBA00023134"/>
    </source>
</evidence>
<evidence type="ECO:0000256" key="10">
    <source>
        <dbReference type="SAM" id="MobiDB-lite"/>
    </source>
</evidence>
<dbReference type="NCBIfam" id="TIGR03595">
    <property type="entry name" value="Obg_CgtA_exten"/>
    <property type="match status" value="1"/>
</dbReference>
<dbReference type="InterPro" id="IPR006169">
    <property type="entry name" value="GTP1_OBG_dom"/>
</dbReference>
<evidence type="ECO:0000259" key="13">
    <source>
        <dbReference type="PROSITE" id="PS51883"/>
    </source>
</evidence>
<dbReference type="Gene3D" id="3.40.50.300">
    <property type="entry name" value="P-loop containing nucleotide triphosphate hydrolases"/>
    <property type="match status" value="1"/>
</dbReference>
<comment type="cofactor">
    <cofactor evidence="1 9">
        <name>Mg(2+)</name>
        <dbReference type="ChEBI" id="CHEBI:18420"/>
    </cofactor>
</comment>
<dbReference type="InterPro" id="IPR036346">
    <property type="entry name" value="GTP-bd_prot_GTP1/OBG_C_sf"/>
</dbReference>
<gene>
    <name evidence="14" type="primary">obgE</name>
    <name evidence="9" type="synonym">obg</name>
    <name evidence="14" type="ORF">GCM10010201_29900</name>
</gene>
<dbReference type="InterPro" id="IPR006074">
    <property type="entry name" value="GTP1-OBG_CS"/>
</dbReference>
<evidence type="ECO:0000256" key="5">
    <source>
        <dbReference type="ARBA" id="ARBA00022741"/>
    </source>
</evidence>
<evidence type="ECO:0000256" key="3">
    <source>
        <dbReference type="ARBA" id="ARBA00022490"/>
    </source>
</evidence>
<dbReference type="PROSITE" id="PS00905">
    <property type="entry name" value="GTP1_OBG"/>
    <property type="match status" value="1"/>
</dbReference>
<keyword evidence="6 9" id="KW-0378">Hydrolase</keyword>
<dbReference type="Pfam" id="PF09269">
    <property type="entry name" value="DUF1967"/>
    <property type="match status" value="1"/>
</dbReference>
<keyword evidence="7 9" id="KW-0460">Magnesium</keyword>
<dbReference type="RefSeq" id="WP_344173506.1">
    <property type="nucleotide sequence ID" value="NZ_BAAARY010000015.1"/>
</dbReference>
<keyword evidence="3 9" id="KW-0963">Cytoplasm</keyword>